<dbReference type="InterPro" id="IPR043148">
    <property type="entry name" value="TagF_C"/>
</dbReference>
<organism evidence="1">
    <name type="scientific">uncultured marine thaumarchaeote SAT1000_24_E05</name>
    <dbReference type="NCBI Taxonomy" id="1456397"/>
    <lineage>
        <taxon>Archaea</taxon>
        <taxon>Nitrososphaerota</taxon>
        <taxon>environmental samples</taxon>
    </lineage>
</organism>
<evidence type="ECO:0000313" key="1">
    <source>
        <dbReference type="EMBL" id="AIF24099.1"/>
    </source>
</evidence>
<dbReference type="EMBL" id="KF901250">
    <property type="protein sequence ID" value="AIF24099.1"/>
    <property type="molecule type" value="Genomic_DNA"/>
</dbReference>
<name>A0A075I7Z1_9ARCH</name>
<dbReference type="GO" id="GO:0047355">
    <property type="term" value="F:CDP-glycerol glycerophosphotransferase activity"/>
    <property type="evidence" value="ECO:0007669"/>
    <property type="project" value="InterPro"/>
</dbReference>
<dbReference type="Pfam" id="PF04464">
    <property type="entry name" value="Glyphos_transf"/>
    <property type="match status" value="1"/>
</dbReference>
<dbReference type="SUPFAM" id="SSF53756">
    <property type="entry name" value="UDP-Glycosyltransferase/glycogen phosphorylase"/>
    <property type="match status" value="1"/>
</dbReference>
<dbReference type="AlphaFoldDB" id="A0A075I7Z1"/>
<reference evidence="1" key="1">
    <citation type="journal article" date="2014" name="Genome Biol. Evol.">
        <title>Pangenome evidence for extensive interdomain horizontal transfer affecting lineage core and shell genes in uncultured planktonic thaumarchaeota and euryarchaeota.</title>
        <authorList>
            <person name="Deschamps P."/>
            <person name="Zivanovic Y."/>
            <person name="Moreira D."/>
            <person name="Rodriguez-Valera F."/>
            <person name="Lopez-Garcia P."/>
        </authorList>
    </citation>
    <scope>NUCLEOTIDE SEQUENCE</scope>
</reference>
<accession>A0A075I7Z1</accession>
<proteinExistence type="predicted"/>
<dbReference type="GO" id="GO:0016020">
    <property type="term" value="C:membrane"/>
    <property type="evidence" value="ECO:0007669"/>
    <property type="project" value="InterPro"/>
</dbReference>
<dbReference type="InterPro" id="IPR007554">
    <property type="entry name" value="Glycerophosphate_synth"/>
</dbReference>
<keyword evidence="1" id="KW-0808">Transferase</keyword>
<protein>
    <submittedName>
        <fullName evidence="1">CDP-glycerol:poly(Glycerophosphate) glycerophosphotransferase (YidC, spoIIIJ, OXA1)</fullName>
    </submittedName>
</protein>
<sequence length="398" mass="46212">MKFTKSIFGKEDNDIDKFNELDLDERSIVFYSESSVILYPYVEEIIRELQNRDQKICYLITSKHDPILKNENKNIKVFYIGDSEIEKMKFFLGLKAKVLITTMPDLGSYHIKRSKIFPVHYIYIFHSMNSTHMDGTNYVRTSLFQKSALGQFDSIFCVGKYQVQEIRATEELYNLNKKNLVECGYGLLDKLIRLRSSSTQQNFLSQNNKKKVLIAPSWGKQNLLESVGIELIKILLDAGYHVTIRPHPMTIKKSPNVVKQIKEKFEKNPDFDLDTNASSLEQLLSSYALITDWSGIGYEYAFVCERPVIYVEVLKKASNKEYEKIGLEQFEISIRDKIGEIVSIQNIENIPERIEFLYTNINDFENKIQKIRNDTIFNIGESGKVTANEIIRIINEKV</sequence>
<gene>
    <name evidence="1" type="primary">OXA1</name>
    <name evidence="1" type="synonym">spoIIIJ</name>
    <name evidence="1" type="synonym">yidC</name>
</gene>
<dbReference type="Gene3D" id="3.40.50.12580">
    <property type="match status" value="1"/>
</dbReference>